<accession>A0A0V0ZVN2</accession>
<sequence>MIIEWKICNRLWLYCNRIHGRNKSASERWIKASRLGITAEYAPFFNLYLLSALNFTVNTTARVIIFEFSNLKSRNVEANRNEISVSEMRIAFSFGTATFDSVRGWKHCVLIGKLTPYHQH</sequence>
<evidence type="ECO:0000313" key="2">
    <source>
        <dbReference type="Proteomes" id="UP000054783"/>
    </source>
</evidence>
<dbReference type="EMBL" id="JYDQ01000075">
    <property type="protein sequence ID" value="KRY16593.1"/>
    <property type="molecule type" value="Genomic_DNA"/>
</dbReference>
<comment type="caution">
    <text evidence="1">The sequence shown here is derived from an EMBL/GenBank/DDBJ whole genome shotgun (WGS) entry which is preliminary data.</text>
</comment>
<dbReference type="OrthoDB" id="5934838at2759"/>
<dbReference type="AlphaFoldDB" id="A0A0V0ZVN2"/>
<protein>
    <submittedName>
        <fullName evidence="1">Uncharacterized protein</fullName>
    </submittedName>
</protein>
<dbReference type="Proteomes" id="UP000054783">
    <property type="component" value="Unassembled WGS sequence"/>
</dbReference>
<proteinExistence type="predicted"/>
<name>A0A0V0ZVN2_9BILA</name>
<reference evidence="1 2" key="1">
    <citation type="submission" date="2015-01" db="EMBL/GenBank/DDBJ databases">
        <title>Evolution of Trichinella species and genotypes.</title>
        <authorList>
            <person name="Korhonen P.K."/>
            <person name="Edoardo P."/>
            <person name="Giuseppe L.R."/>
            <person name="Gasser R.B."/>
        </authorList>
    </citation>
    <scope>NUCLEOTIDE SEQUENCE [LARGE SCALE GENOMIC DNA]</scope>
    <source>
        <strain evidence="1">ISS2496</strain>
    </source>
</reference>
<gene>
    <name evidence="1" type="ORF">T12_12573</name>
</gene>
<organism evidence="1 2">
    <name type="scientific">Trichinella patagoniensis</name>
    <dbReference type="NCBI Taxonomy" id="990121"/>
    <lineage>
        <taxon>Eukaryota</taxon>
        <taxon>Metazoa</taxon>
        <taxon>Ecdysozoa</taxon>
        <taxon>Nematoda</taxon>
        <taxon>Enoplea</taxon>
        <taxon>Dorylaimia</taxon>
        <taxon>Trichinellida</taxon>
        <taxon>Trichinellidae</taxon>
        <taxon>Trichinella</taxon>
    </lineage>
</organism>
<evidence type="ECO:0000313" key="1">
    <source>
        <dbReference type="EMBL" id="KRY16593.1"/>
    </source>
</evidence>
<keyword evidence="2" id="KW-1185">Reference proteome</keyword>